<proteinExistence type="predicted"/>
<dbReference type="Proteomes" id="UP000276309">
    <property type="component" value="Chromosome"/>
</dbReference>
<accession>A0A3G2LBK4</accession>
<keyword evidence="1" id="KW-0812">Transmembrane</keyword>
<dbReference type="EMBL" id="CP032050">
    <property type="protein sequence ID" value="AYN69646.1"/>
    <property type="molecule type" value="Genomic_DNA"/>
</dbReference>
<dbReference type="AlphaFoldDB" id="A0A3G2LBK4"/>
<dbReference type="KEGG" id="emar:D1013_06630"/>
<feature type="transmembrane region" description="Helical" evidence="1">
    <location>
        <begin position="65"/>
        <end position="85"/>
    </location>
</feature>
<feature type="transmembrane region" description="Helical" evidence="1">
    <location>
        <begin position="35"/>
        <end position="59"/>
    </location>
</feature>
<feature type="transmembrane region" description="Helical" evidence="1">
    <location>
        <begin position="6"/>
        <end position="23"/>
    </location>
</feature>
<protein>
    <recommendedName>
        <fullName evidence="4">DoxX family protein</fullName>
    </recommendedName>
</protein>
<reference evidence="2 3" key="1">
    <citation type="submission" date="2018-08" db="EMBL/GenBank/DDBJ databases">
        <title>The reduced genetic potential of extracellular carbohydrate catabolism in Euzebyella marina RN62, a Flavobacteriia bacterium isolated from the hadal water.</title>
        <authorList>
            <person name="Xue C."/>
        </authorList>
    </citation>
    <scope>NUCLEOTIDE SEQUENCE [LARGE SCALE GENOMIC DNA]</scope>
    <source>
        <strain evidence="2 3">RN62</strain>
    </source>
</reference>
<evidence type="ECO:0000313" key="2">
    <source>
        <dbReference type="EMBL" id="AYN69646.1"/>
    </source>
</evidence>
<dbReference type="PANTHER" id="PTHR36974:SF1">
    <property type="entry name" value="DOXX FAMILY MEMBRANE PROTEIN"/>
    <property type="match status" value="1"/>
</dbReference>
<sequence>MNEPWHFYVMSLIYIAAGILHFVKPKMYLRIMPPYIPGHKALVVISGIAEVVLGIALYFDSLKTAALYCIILMLTFFLPVHFHMLNNKRAGMGLPKWALFARIPLQLLLIFWACYYIH</sequence>
<evidence type="ECO:0000313" key="3">
    <source>
        <dbReference type="Proteomes" id="UP000276309"/>
    </source>
</evidence>
<gene>
    <name evidence="2" type="ORF">D1013_06630</name>
</gene>
<organism evidence="2 3">
    <name type="scientific">Euzebyella marina</name>
    <dbReference type="NCBI Taxonomy" id="1761453"/>
    <lineage>
        <taxon>Bacteria</taxon>
        <taxon>Pseudomonadati</taxon>
        <taxon>Bacteroidota</taxon>
        <taxon>Flavobacteriia</taxon>
        <taxon>Flavobacteriales</taxon>
        <taxon>Flavobacteriaceae</taxon>
        <taxon>Euzebyella</taxon>
    </lineage>
</organism>
<dbReference type="OrthoDB" id="327939at2"/>
<keyword evidence="3" id="KW-1185">Reference proteome</keyword>
<evidence type="ECO:0008006" key="4">
    <source>
        <dbReference type="Google" id="ProtNLM"/>
    </source>
</evidence>
<dbReference type="PANTHER" id="PTHR36974">
    <property type="entry name" value="MEMBRANE PROTEIN-RELATED"/>
    <property type="match status" value="1"/>
</dbReference>
<name>A0A3G2LBK4_9FLAO</name>
<keyword evidence="1" id="KW-0472">Membrane</keyword>
<feature type="transmembrane region" description="Helical" evidence="1">
    <location>
        <begin position="97"/>
        <end position="117"/>
    </location>
</feature>
<keyword evidence="1" id="KW-1133">Transmembrane helix</keyword>
<evidence type="ECO:0000256" key="1">
    <source>
        <dbReference type="SAM" id="Phobius"/>
    </source>
</evidence>